<dbReference type="PANTHER" id="PTHR32305">
    <property type="match status" value="1"/>
</dbReference>
<accession>A0A7C4QN02</accession>
<dbReference type="NCBIfam" id="TIGR01643">
    <property type="entry name" value="YD_repeat_2x"/>
    <property type="match status" value="1"/>
</dbReference>
<evidence type="ECO:0000259" key="2">
    <source>
        <dbReference type="Pfam" id="PF25023"/>
    </source>
</evidence>
<dbReference type="InterPro" id="IPR006530">
    <property type="entry name" value="YD"/>
</dbReference>
<dbReference type="SUPFAM" id="SSF50960">
    <property type="entry name" value="TolB, C-terminal domain"/>
    <property type="match status" value="1"/>
</dbReference>
<reference evidence="3" key="1">
    <citation type="journal article" date="2020" name="mSystems">
        <title>Genome- and Community-Level Interaction Insights into Carbon Utilization and Element Cycling Functions of Hydrothermarchaeota in Hydrothermal Sediment.</title>
        <authorList>
            <person name="Zhou Z."/>
            <person name="Liu Y."/>
            <person name="Xu W."/>
            <person name="Pan J."/>
            <person name="Luo Z.H."/>
            <person name="Li M."/>
        </authorList>
    </citation>
    <scope>NUCLEOTIDE SEQUENCE [LARGE SCALE GENOMIC DNA]</scope>
    <source>
        <strain evidence="3">SpSt-508</strain>
    </source>
</reference>
<dbReference type="PANTHER" id="PTHR32305:SF15">
    <property type="entry name" value="PROTEIN RHSA-RELATED"/>
    <property type="match status" value="1"/>
</dbReference>
<dbReference type="NCBIfam" id="TIGR03696">
    <property type="entry name" value="Rhs_assc_core"/>
    <property type="match status" value="1"/>
</dbReference>
<proteinExistence type="predicted"/>
<evidence type="ECO:0000256" key="1">
    <source>
        <dbReference type="ARBA" id="ARBA00022737"/>
    </source>
</evidence>
<dbReference type="Gene3D" id="2.180.10.10">
    <property type="entry name" value="RHS repeat-associated core"/>
    <property type="match status" value="1"/>
</dbReference>
<evidence type="ECO:0000313" key="3">
    <source>
        <dbReference type="EMBL" id="HGT37985.1"/>
    </source>
</evidence>
<dbReference type="AlphaFoldDB" id="A0A7C4QN02"/>
<dbReference type="InterPro" id="IPR022385">
    <property type="entry name" value="Rhs_assc_core"/>
</dbReference>
<comment type="caution">
    <text evidence="3">The sequence shown here is derived from an EMBL/GenBank/DDBJ whole genome shotgun (WGS) entry which is preliminary data.</text>
</comment>
<feature type="domain" description="Teneurin-like YD-shell" evidence="2">
    <location>
        <begin position="223"/>
        <end position="480"/>
    </location>
</feature>
<dbReference type="InterPro" id="IPR050708">
    <property type="entry name" value="T6SS_VgrG/RHS"/>
</dbReference>
<protein>
    <recommendedName>
        <fullName evidence="2">Teneurin-like YD-shell domain-containing protein</fullName>
    </recommendedName>
</protein>
<dbReference type="InterPro" id="IPR056823">
    <property type="entry name" value="TEN-like_YD-shell"/>
</dbReference>
<gene>
    <name evidence="3" type="ORF">ENS64_01760</name>
</gene>
<name>A0A7C4QN02_9PLAN</name>
<dbReference type="Pfam" id="PF25023">
    <property type="entry name" value="TEN_YD-shell"/>
    <property type="match status" value="1"/>
</dbReference>
<sequence length="580" mass="62856">MPLAVRRRRQLQPREGVLVDQLPPLGVPEDGGRALQALPDRRGGQPSSAVASATVGRQPALKVLRVAGGHHVDAAVAEVVPQIADGMADNQPGRRLQVGSLSQVLLGELADRRHGRLAVLPRRHQPSLFQLAVPLVGQAPQPRGRGRVEGHAGRGRRDDGVDVAGHFAHHAQRRLAAVNRPPLTVQPNEQNPPGLIASIGGDAGHVMEPFGKRPAGRRTRVAESSGDRVTWTYDPTSQLTGEYRSGANGYRTSFVYDPSGNRLVEISDGDRTTSVYDGANRLLKATSLSGITTYSYDAAGNRRSLQTPSGDRTTYTWNGENQLTQVELPTGDVVTYVWDPVNKLSEERVVTRDDGVTPLTYLWDNNNVLRETDDVGTVEAEYTYQPEPYGDLVSQRRDADSRFYWFDALGSTTALTDADGVIVAEDRYTAFGQSLTSMTIGGAPYTWLGKIGYRSDAPTALFVLRARFYDPYRGTCLSLDPMGLETGATTFYWYVQNNPVNETDPSGLFSLSPQALIGPTLCGAPPAAPVPPASICRPLTTGRLAAIVRAKGWCAGVGLPFNRCVGEIFQESVLRAIRQP</sequence>
<dbReference type="EMBL" id="DSVQ01000004">
    <property type="protein sequence ID" value="HGT37985.1"/>
    <property type="molecule type" value="Genomic_DNA"/>
</dbReference>
<organism evidence="3">
    <name type="scientific">Schlesneria paludicola</name>
    <dbReference type="NCBI Taxonomy" id="360056"/>
    <lineage>
        <taxon>Bacteria</taxon>
        <taxon>Pseudomonadati</taxon>
        <taxon>Planctomycetota</taxon>
        <taxon>Planctomycetia</taxon>
        <taxon>Planctomycetales</taxon>
        <taxon>Planctomycetaceae</taxon>
        <taxon>Schlesneria</taxon>
    </lineage>
</organism>
<keyword evidence="1" id="KW-0677">Repeat</keyword>